<proteinExistence type="predicted"/>
<dbReference type="Proteomes" id="UP000679725">
    <property type="component" value="Unassembled WGS sequence"/>
</dbReference>
<accession>A0ABM8UVK6</accession>
<sequence length="194" mass="21825">MRVLILVRYILKGDKILSPFCIVALLAVLLSSCEDKKNKVGALYTGPVEIVNDVQVKYSEQGKMKVLMKTPRSLRFQNETQIFPDTVNISFFDSLSTIVTRLRSDSGRYDKSSDIYIVKGNVKVVMSESNQIMYTSELNWSPRTRKIFTDKPVAIRKVGSPEVTNGVGLDAEQDFTSIKFRKGTGVYKLNPSSQ</sequence>
<evidence type="ECO:0000313" key="2">
    <source>
        <dbReference type="Proteomes" id="UP000679725"/>
    </source>
</evidence>
<dbReference type="NCBIfam" id="TIGR04409">
    <property type="entry name" value="LptC_YrbK"/>
    <property type="match status" value="1"/>
</dbReference>
<protein>
    <submittedName>
        <fullName evidence="1">Lipopolysaccharide export system protein LptC</fullName>
    </submittedName>
</protein>
<organism evidence="1 2">
    <name type="scientific">Dyadobacter linearis</name>
    <dbReference type="NCBI Taxonomy" id="2823330"/>
    <lineage>
        <taxon>Bacteria</taxon>
        <taxon>Pseudomonadati</taxon>
        <taxon>Bacteroidota</taxon>
        <taxon>Cytophagia</taxon>
        <taxon>Cytophagales</taxon>
        <taxon>Spirosomataceae</taxon>
        <taxon>Dyadobacter</taxon>
    </lineage>
</organism>
<name>A0ABM8UVK6_9BACT</name>
<comment type="caution">
    <text evidence="1">The sequence shown here is derived from an EMBL/GenBank/DDBJ whole genome shotgun (WGS) entry which is preliminary data.</text>
</comment>
<evidence type="ECO:0000313" key="1">
    <source>
        <dbReference type="EMBL" id="CAG5072841.1"/>
    </source>
</evidence>
<dbReference type="InterPro" id="IPR010664">
    <property type="entry name" value="LipoPS_assembly_LptC-rel"/>
</dbReference>
<dbReference type="Gene3D" id="2.60.450.10">
    <property type="entry name" value="Lipopolysaccharide (LPS) transport protein A like domain"/>
    <property type="match status" value="1"/>
</dbReference>
<dbReference type="InterPro" id="IPR026265">
    <property type="entry name" value="LptC"/>
</dbReference>
<dbReference type="Pfam" id="PF06835">
    <property type="entry name" value="LptC"/>
    <property type="match status" value="1"/>
</dbReference>
<gene>
    <name evidence="1" type="primary">lptC</name>
    <name evidence="1" type="ORF">DYBT9623_04382</name>
</gene>
<reference evidence="1 2" key="1">
    <citation type="submission" date="2021-04" db="EMBL/GenBank/DDBJ databases">
        <authorList>
            <person name="Rodrigo-Torres L."/>
            <person name="Arahal R. D."/>
            <person name="Lucena T."/>
        </authorList>
    </citation>
    <scope>NUCLEOTIDE SEQUENCE [LARGE SCALE GENOMIC DNA]</scope>
    <source>
        <strain evidence="1 2">CECT 9623</strain>
    </source>
</reference>
<dbReference type="EMBL" id="CAJRAU010000007">
    <property type="protein sequence ID" value="CAG5072841.1"/>
    <property type="molecule type" value="Genomic_DNA"/>
</dbReference>
<dbReference type="PROSITE" id="PS51257">
    <property type="entry name" value="PROKAR_LIPOPROTEIN"/>
    <property type="match status" value="1"/>
</dbReference>
<keyword evidence="2" id="KW-1185">Reference proteome</keyword>
<dbReference type="RefSeq" id="WP_215235663.1">
    <property type="nucleotide sequence ID" value="NZ_CAJRAU010000007.1"/>
</dbReference>